<comment type="caution">
    <text evidence="1">The sequence shown here is derived from an EMBL/GenBank/DDBJ whole genome shotgun (WGS) entry which is preliminary data.</text>
</comment>
<reference evidence="1 2" key="1">
    <citation type="submission" date="2020-01" db="EMBL/GenBank/DDBJ databases">
        <title>Muricauda sediminis sp.nov. 40Bstr401.</title>
        <authorList>
            <person name="Xue Z."/>
            <person name="Zhu S."/>
            <person name="Ren N."/>
            <person name="Chen T."/>
            <person name="Chen X."/>
            <person name="Chen J."/>
            <person name="Yang J."/>
        </authorList>
    </citation>
    <scope>NUCLEOTIDE SEQUENCE [LARGE SCALE GENOMIC DNA]</scope>
    <source>
        <strain evidence="1 2">40Bstr401</strain>
    </source>
</reference>
<gene>
    <name evidence="1" type="ORF">GTK07_07155</name>
</gene>
<dbReference type="EMBL" id="JAAAMI010000003">
    <property type="protein sequence ID" value="NDV43104.1"/>
    <property type="molecule type" value="Genomic_DNA"/>
</dbReference>
<name>A0A6I5KQE5_9FLAO</name>
<dbReference type="InterPro" id="IPR036691">
    <property type="entry name" value="Endo/exonu/phosph_ase_sf"/>
</dbReference>
<sequence length="369" mass="41773">MKIASYNIQNLFHRHKSFRDHSLSHNVKQWVAELDDLMSRADKSPNDLDRVRELSFLLGFDQVDMHQYGTLRSRNGELYLKQGVQGREPKAGTGSLWNGWLALQTVPVPLRSQQHKAKTILEVGADILFLQEVEDGASLVEFHDVFLKSADALAEPEIHVFEGNEAKGRNLGILLRNGYHLQGFVTHRYVRGAKGRLLFPLDCQEYHIVSASGEGLVAIMAQFSKSNEDDRRNQARAVADMYMGLRGNGHRDIVVCGTFYDPSFADTLAPLLRETDLHTASRHPEFMADYDLDGHAHYHSMTAYRKGVNLKQQDYLLVSPSLWERTIVAGLHRKGIWPGNQGKWPVYPTMQKAGHAASEHPLLWLEAKL</sequence>
<evidence type="ECO:0000313" key="1">
    <source>
        <dbReference type="EMBL" id="NDV43104.1"/>
    </source>
</evidence>
<dbReference type="AlphaFoldDB" id="A0A6I5KQE5"/>
<evidence type="ECO:0008006" key="3">
    <source>
        <dbReference type="Google" id="ProtNLM"/>
    </source>
</evidence>
<dbReference type="Gene3D" id="3.60.10.10">
    <property type="entry name" value="Endonuclease/exonuclease/phosphatase"/>
    <property type="match status" value="1"/>
</dbReference>
<dbReference type="Proteomes" id="UP000468707">
    <property type="component" value="Unassembled WGS sequence"/>
</dbReference>
<proteinExistence type="predicted"/>
<dbReference type="SUPFAM" id="SSF56219">
    <property type="entry name" value="DNase I-like"/>
    <property type="match status" value="1"/>
</dbReference>
<keyword evidence="2" id="KW-1185">Reference proteome</keyword>
<evidence type="ECO:0000313" key="2">
    <source>
        <dbReference type="Proteomes" id="UP000468707"/>
    </source>
</evidence>
<dbReference type="RefSeq" id="WP_163634546.1">
    <property type="nucleotide sequence ID" value="NZ_JAAAMI010000003.1"/>
</dbReference>
<organism evidence="1 2">
    <name type="scientific">Flagellimonas sediminis</name>
    <dbReference type="NCBI Taxonomy" id="2696468"/>
    <lineage>
        <taxon>Bacteria</taxon>
        <taxon>Pseudomonadati</taxon>
        <taxon>Bacteroidota</taxon>
        <taxon>Flavobacteriia</taxon>
        <taxon>Flavobacteriales</taxon>
        <taxon>Flavobacteriaceae</taxon>
        <taxon>Flagellimonas</taxon>
    </lineage>
</organism>
<protein>
    <recommendedName>
        <fullName evidence="3">Endonuclease/exonuclease/phosphatase family protein</fullName>
    </recommendedName>
</protein>
<accession>A0A6I5KQE5</accession>